<evidence type="ECO:0000313" key="3">
    <source>
        <dbReference type="EMBL" id="AKN63372.1"/>
    </source>
</evidence>
<dbReference type="EMBL" id="KR584663">
    <property type="protein sequence ID" value="AKN63372.1"/>
    <property type="molecule type" value="Genomic_DNA"/>
</dbReference>
<keyword evidence="5" id="KW-1185">Reference proteome</keyword>
<reference evidence="1 4" key="1">
    <citation type="submission" date="2004-09" db="EMBL/GenBank/DDBJ databases">
        <authorList>
            <person name="Ai X.L."/>
            <person name="Wang Z.F."/>
            <person name="Wang B."/>
            <person name="Zhang W."/>
            <person name="Li F."/>
            <person name="Fu J.H."/>
            <person name="Cui C.S."/>
            <person name="Shi Y.H."/>
            <person name="He M."/>
        </authorList>
    </citation>
    <scope>NUCLEOTIDE SEQUENCE [LARGE SCALE GENOMIC DNA]</scope>
</reference>
<dbReference type="OrthoDB" id="27883at10239"/>
<gene>
    <name evidence="1" type="primary">ORF84</name>
    <name evidence="2" type="ORF">AsGV096</name>
    <name evidence="3" type="ORF">AsGV098</name>
    <name evidence="1" type="ORF">AsGVgp084</name>
</gene>
<evidence type="ECO:0000313" key="5">
    <source>
        <dbReference type="Proteomes" id="UP000232958"/>
    </source>
</evidence>
<reference evidence="2" key="2">
    <citation type="journal article" date="2014" name="Arch. Virol.">
        <title>Complete genome sequence of Agrotis segetum granulovirus Shanghai strain.</title>
        <authorList>
            <person name="Zhang X."/>
            <person name="Liang Z."/>
            <person name="Yin X."/>
            <person name="Wang J."/>
            <person name="Shao X."/>
        </authorList>
    </citation>
    <scope>NUCLEOTIDE SEQUENCE</scope>
    <source>
        <strain evidence="2">L1</strain>
    </source>
</reference>
<dbReference type="Pfam" id="PF06150">
    <property type="entry name" value="ChaB"/>
    <property type="match status" value="1"/>
</dbReference>
<proteinExistence type="predicted"/>
<accession>Q6QXM4</accession>
<dbReference type="EMBL" id="AY522332">
    <property type="protein sequence ID" value="AAS82654.1"/>
    <property type="molecule type" value="Genomic_DNA"/>
</dbReference>
<dbReference type="Proteomes" id="UP000202635">
    <property type="component" value="Genome"/>
</dbReference>
<evidence type="ECO:0000313" key="1">
    <source>
        <dbReference type="EMBL" id="AAS82654.1"/>
    </source>
</evidence>
<name>Q6QXM4_GVAS</name>
<reference evidence="3 5" key="3">
    <citation type="submission" date="2015-05" db="EMBL/GenBank/DDBJ databases">
        <title>Complete Sequence of an Agrotis segetum granulovirus isolate from Europe.</title>
        <authorList>
            <person name="Gueli Alletti G."/>
            <person name="Wennmann J.T."/>
            <person name="Jehle J.A."/>
        </authorList>
    </citation>
    <scope>NUCLEOTIDE SEQUENCE [LARGE SCALE GENOMIC DNA]</scope>
    <source>
        <strain evidence="3 5">DA</strain>
    </source>
</reference>
<protein>
    <submittedName>
        <fullName evidence="1">ORF84</fullName>
    </submittedName>
</protein>
<dbReference type="Gene3D" id="1.10.1740.70">
    <property type="entry name" value="ChaB"/>
    <property type="match status" value="1"/>
</dbReference>
<dbReference type="Proteomes" id="UP000232958">
    <property type="component" value="Segment"/>
</dbReference>
<evidence type="ECO:0000313" key="4">
    <source>
        <dbReference type="Proteomes" id="UP000202635"/>
    </source>
</evidence>
<organismHost>
    <name type="scientific">Agrotis segetum</name>
    <name type="common">Turnip moth</name>
    <dbReference type="NCBI Taxonomy" id="47767"/>
</organismHost>
<dbReference type="SUPFAM" id="SSF140376">
    <property type="entry name" value="ChaB-like"/>
    <property type="match status" value="1"/>
</dbReference>
<dbReference type="EMBL" id="KC994902">
    <property type="protein sequence ID" value="AHN92135.1"/>
    <property type="molecule type" value="Genomic_DNA"/>
</dbReference>
<sequence length="81" mass="9600">MPYNNVSDLPSRVKNSLPYQAQRMYLRVYNSAMDRYENPSRVAWGVVKKHYTKLKDGRWVQRDEALTDTSDTTTTDDDEFY</sequence>
<organism evidence="1 4">
    <name type="scientific">Agrotis segetum granulosis virus</name>
    <name type="common">AsGV</name>
    <name type="synonym">Agrotis segetum granulovirus</name>
    <dbReference type="NCBI Taxonomy" id="10464"/>
    <lineage>
        <taxon>Viruses</taxon>
        <taxon>Viruses incertae sedis</taxon>
        <taxon>Naldaviricetes</taxon>
        <taxon>Lefavirales</taxon>
        <taxon>Baculoviridae</taxon>
        <taxon>Betabaculovirus</taxon>
        <taxon>Betabaculovirus agsegetum</taxon>
    </lineage>
</organism>
<evidence type="ECO:0000313" key="2">
    <source>
        <dbReference type="EMBL" id="AHN92135.1"/>
    </source>
</evidence>
<dbReference type="InterPro" id="IPR037205">
    <property type="entry name" value="ChaB_sf"/>
</dbReference>
<dbReference type="InterPro" id="IPR009317">
    <property type="entry name" value="ChaB"/>
</dbReference>